<feature type="chain" id="PRO_5035193372" description="Lipoprotein" evidence="1">
    <location>
        <begin position="25"/>
        <end position="194"/>
    </location>
</feature>
<dbReference type="EMBL" id="JACVVX010000004">
    <property type="protein sequence ID" value="MBD0416014.1"/>
    <property type="molecule type" value="Genomic_DNA"/>
</dbReference>
<sequence length="194" mass="20292">MVFRLIDRRFLAAFAVSGSMLALAGCQSGGGAFGIGAPKPSDPAAVAEAEGKILASELLAYCPGITLRDGTAFFNTYARGGDGDPSKLIYQAAITDTTRSCTRSEGTMTITVGAAGKIVTGPLGAPGNINMPIRVVVVRGTEVLYSQLHRHQVQVTNTVGATQFVFTVNNINIPTPTARDIQIFVGYDEGPAKK</sequence>
<gene>
    <name evidence="2" type="ORF">ICI42_15265</name>
</gene>
<dbReference type="RefSeq" id="WP_188165428.1">
    <property type="nucleotide sequence ID" value="NZ_JACVVX010000004.1"/>
</dbReference>
<evidence type="ECO:0008006" key="4">
    <source>
        <dbReference type="Google" id="ProtNLM"/>
    </source>
</evidence>
<comment type="caution">
    <text evidence="2">The sequence shown here is derived from an EMBL/GenBank/DDBJ whole genome shotgun (WGS) entry which is preliminary data.</text>
</comment>
<dbReference type="AlphaFoldDB" id="A0A8J6PJD7"/>
<reference evidence="2" key="1">
    <citation type="submission" date="2020-09" db="EMBL/GenBank/DDBJ databases">
        <title>Genome seq and assembly of Tianweitania sp.</title>
        <authorList>
            <person name="Chhetri G."/>
        </authorList>
    </citation>
    <scope>NUCLEOTIDE SEQUENCE</scope>
    <source>
        <strain evidence="2">Rool2</strain>
    </source>
</reference>
<organism evidence="2 3">
    <name type="scientific">Oryzicola mucosus</name>
    <dbReference type="NCBI Taxonomy" id="2767425"/>
    <lineage>
        <taxon>Bacteria</taxon>
        <taxon>Pseudomonadati</taxon>
        <taxon>Pseudomonadota</taxon>
        <taxon>Alphaproteobacteria</taxon>
        <taxon>Hyphomicrobiales</taxon>
        <taxon>Phyllobacteriaceae</taxon>
        <taxon>Oryzicola</taxon>
    </lineage>
</organism>
<evidence type="ECO:0000256" key="1">
    <source>
        <dbReference type="SAM" id="SignalP"/>
    </source>
</evidence>
<evidence type="ECO:0000313" key="3">
    <source>
        <dbReference type="Proteomes" id="UP000643405"/>
    </source>
</evidence>
<keyword evidence="1" id="KW-0732">Signal</keyword>
<name>A0A8J6PJD7_9HYPH</name>
<proteinExistence type="predicted"/>
<accession>A0A8J6PJD7</accession>
<evidence type="ECO:0000313" key="2">
    <source>
        <dbReference type="EMBL" id="MBD0416014.1"/>
    </source>
</evidence>
<dbReference type="PROSITE" id="PS51257">
    <property type="entry name" value="PROKAR_LIPOPROTEIN"/>
    <property type="match status" value="1"/>
</dbReference>
<feature type="signal peptide" evidence="1">
    <location>
        <begin position="1"/>
        <end position="24"/>
    </location>
</feature>
<keyword evidence="3" id="KW-1185">Reference proteome</keyword>
<protein>
    <recommendedName>
        <fullName evidence="4">Lipoprotein</fullName>
    </recommendedName>
</protein>
<dbReference type="Proteomes" id="UP000643405">
    <property type="component" value="Unassembled WGS sequence"/>
</dbReference>